<sequence>MFRREVCFFGMFRIQGLGCELNRSEILKKVGGVRMDECEPSGSSLLSGMSRIGIEGWKQCVNGNSLGLRIFASVITICSIGTSHMCISRVFASKSSNPFDKFPIHAMKENICK</sequence>
<evidence type="ECO:0000313" key="2">
    <source>
        <dbReference type="Proteomes" id="UP000887013"/>
    </source>
</evidence>
<reference evidence="1" key="1">
    <citation type="submission" date="2020-08" db="EMBL/GenBank/DDBJ databases">
        <title>Multicomponent nature underlies the extraordinary mechanical properties of spider dragline silk.</title>
        <authorList>
            <person name="Kono N."/>
            <person name="Nakamura H."/>
            <person name="Mori M."/>
            <person name="Yoshida Y."/>
            <person name="Ohtoshi R."/>
            <person name="Malay A.D."/>
            <person name="Moran D.A.P."/>
            <person name="Tomita M."/>
            <person name="Numata K."/>
            <person name="Arakawa K."/>
        </authorList>
    </citation>
    <scope>NUCLEOTIDE SEQUENCE</scope>
</reference>
<name>A0A8X6R8D7_NEPPI</name>
<organism evidence="1 2">
    <name type="scientific">Nephila pilipes</name>
    <name type="common">Giant wood spider</name>
    <name type="synonym">Nephila maculata</name>
    <dbReference type="NCBI Taxonomy" id="299642"/>
    <lineage>
        <taxon>Eukaryota</taxon>
        <taxon>Metazoa</taxon>
        <taxon>Ecdysozoa</taxon>
        <taxon>Arthropoda</taxon>
        <taxon>Chelicerata</taxon>
        <taxon>Arachnida</taxon>
        <taxon>Araneae</taxon>
        <taxon>Araneomorphae</taxon>
        <taxon>Entelegynae</taxon>
        <taxon>Araneoidea</taxon>
        <taxon>Nephilidae</taxon>
        <taxon>Nephila</taxon>
    </lineage>
</organism>
<dbReference type="EMBL" id="BMAW01040906">
    <property type="protein sequence ID" value="GFU61487.1"/>
    <property type="molecule type" value="Genomic_DNA"/>
</dbReference>
<dbReference type="Proteomes" id="UP000887013">
    <property type="component" value="Unassembled WGS sequence"/>
</dbReference>
<accession>A0A8X6R8D7</accession>
<evidence type="ECO:0000313" key="1">
    <source>
        <dbReference type="EMBL" id="GFU61487.1"/>
    </source>
</evidence>
<protein>
    <submittedName>
        <fullName evidence="1">Uncharacterized protein</fullName>
    </submittedName>
</protein>
<proteinExistence type="predicted"/>
<keyword evidence="2" id="KW-1185">Reference proteome</keyword>
<gene>
    <name evidence="1" type="ORF">NPIL_485711</name>
</gene>
<dbReference type="AlphaFoldDB" id="A0A8X6R8D7"/>
<comment type="caution">
    <text evidence="1">The sequence shown here is derived from an EMBL/GenBank/DDBJ whole genome shotgun (WGS) entry which is preliminary data.</text>
</comment>